<sequence>MLRRVKSEVETQLGQKQEVMVRAPLSALQTRLYKGLQQKLGFSVLFGGSSSDKDGDRLLNMLMQFRKVVNHPHLFQAASATVPVCLFRPSYGTWDPLPLGYGIGPRRVGLGSGSGLEGEGEGLETKVGLDITDADREREEEETEPEGKRETTDRHSTQTGRRARRLAHHLVPRQGALSVCMPALVRDTSVAQGYDRDSLLTCRLGGLWVPSTSPAYMGAVASLLGLSVSEMLSLALISLSLPSSAPPSHPLTSLASPSCVSHPLEYLMAHDHRVETEASTVQWLVGEMGGDECTVSTSPTPLHNGYIRGTLPSLCLSSRHSLASSLSAPLLRDVDPLLCLVNQTGTGARCVSCVSPAAVGPPPCIQPPLPSAWQSGLTHMASRLVAPPYLSSSPFRRVSPGVPPPHTLLMHPGSVSMLTAPRPGQMIADAGKLGALDRLLFRLRGEGHRVLIYSQMTKMLDVLEQYLTFRRYSFIRFDGSYSIDKRRDLVDTYMTDPSVFVFLLSTRAGGLGINLTAADTVIFYDSDWNPTVDAQAMDRCHRLGQTRPVTVYRLVTPHTVDERILYKAQQKARVQRIVMAAQQTDARGRRIAPEVEPEKETQRDELLSLLFEGGEELEAVRREMGARKRQRRRERERERGRVRGVVSAGATPRGRRAKAPKPSQLSQLARGGRSEAASEASPP</sequence>
<dbReference type="InterPro" id="IPR049730">
    <property type="entry name" value="SNF2/RAD54-like_C"/>
</dbReference>
<evidence type="ECO:0000259" key="8">
    <source>
        <dbReference type="PROSITE" id="PS51194"/>
    </source>
</evidence>
<name>A0A9K3GHJ5_9EUKA</name>
<dbReference type="SUPFAM" id="SSF52540">
    <property type="entry name" value="P-loop containing nucleoside triphosphate hydrolases"/>
    <property type="match status" value="1"/>
</dbReference>
<dbReference type="Gene3D" id="3.40.50.300">
    <property type="entry name" value="P-loop containing nucleotide triphosphate hydrolases"/>
    <property type="match status" value="2"/>
</dbReference>
<keyword evidence="3 6" id="KW-0378">Hydrolase</keyword>
<reference evidence="9 10" key="1">
    <citation type="journal article" date="2018" name="PLoS ONE">
        <title>The draft genome of Kipferlia bialata reveals reductive genome evolution in fornicate parasites.</title>
        <authorList>
            <person name="Tanifuji G."/>
            <person name="Takabayashi S."/>
            <person name="Kume K."/>
            <person name="Takagi M."/>
            <person name="Nakayama T."/>
            <person name="Kamikawa R."/>
            <person name="Inagaki Y."/>
            <person name="Hashimoto T."/>
        </authorList>
    </citation>
    <scope>NUCLEOTIDE SEQUENCE [LARGE SCALE GENOMIC DNA]</scope>
    <source>
        <strain evidence="9">NY0173</strain>
    </source>
</reference>
<dbReference type="PANTHER" id="PTHR45685:SF2">
    <property type="entry name" value="CHROMATIN-REMODELING ATPASE INO80"/>
    <property type="match status" value="1"/>
</dbReference>
<dbReference type="EC" id="3.6.4.-" evidence="6"/>
<dbReference type="OrthoDB" id="448448at2759"/>
<evidence type="ECO:0000256" key="2">
    <source>
        <dbReference type="ARBA" id="ARBA00022741"/>
    </source>
</evidence>
<dbReference type="InterPro" id="IPR038718">
    <property type="entry name" value="SNF2-like_sf"/>
</dbReference>
<dbReference type="PROSITE" id="PS51194">
    <property type="entry name" value="HELICASE_CTER"/>
    <property type="match status" value="1"/>
</dbReference>
<comment type="similarity">
    <text evidence="6">Belongs to the SNF2/RAD54 helicase family.</text>
</comment>
<dbReference type="InterPro" id="IPR027417">
    <property type="entry name" value="P-loop_NTPase"/>
</dbReference>
<accession>A0A9K3GHJ5</accession>
<keyword evidence="5 6" id="KW-0238">DNA-binding</keyword>
<dbReference type="CDD" id="cd18793">
    <property type="entry name" value="SF2_C_SNF"/>
    <property type="match status" value="1"/>
</dbReference>
<dbReference type="GO" id="GO:0042393">
    <property type="term" value="F:histone binding"/>
    <property type="evidence" value="ECO:0007669"/>
    <property type="project" value="TreeGrafter"/>
</dbReference>
<dbReference type="GO" id="GO:0031011">
    <property type="term" value="C:Ino80 complex"/>
    <property type="evidence" value="ECO:0007669"/>
    <property type="project" value="UniProtKB-UniRule"/>
</dbReference>
<dbReference type="InterPro" id="IPR000330">
    <property type="entry name" value="SNF2_N"/>
</dbReference>
<evidence type="ECO:0000256" key="5">
    <source>
        <dbReference type="ARBA" id="ARBA00023125"/>
    </source>
</evidence>
<organism evidence="9 10">
    <name type="scientific">Kipferlia bialata</name>
    <dbReference type="NCBI Taxonomy" id="797122"/>
    <lineage>
        <taxon>Eukaryota</taxon>
        <taxon>Metamonada</taxon>
        <taxon>Carpediemonas-like organisms</taxon>
        <taxon>Kipferlia</taxon>
    </lineage>
</organism>
<feature type="compositionally biased region" description="Basic and acidic residues" evidence="7">
    <location>
        <begin position="145"/>
        <end position="156"/>
    </location>
</feature>
<dbReference type="InterPro" id="IPR050520">
    <property type="entry name" value="INO80/SWR1_helicase"/>
</dbReference>
<feature type="region of interest" description="Disordered" evidence="7">
    <location>
        <begin position="112"/>
        <end position="163"/>
    </location>
</feature>
<evidence type="ECO:0000256" key="4">
    <source>
        <dbReference type="ARBA" id="ARBA00022840"/>
    </source>
</evidence>
<keyword evidence="4 6" id="KW-0067">ATP-binding</keyword>
<dbReference type="Gene3D" id="3.40.50.10810">
    <property type="entry name" value="Tandem AAA-ATPase domain"/>
    <property type="match status" value="1"/>
</dbReference>
<dbReference type="GO" id="GO:0003677">
    <property type="term" value="F:DNA binding"/>
    <property type="evidence" value="ECO:0007669"/>
    <property type="project" value="UniProtKB-UniRule"/>
</dbReference>
<evidence type="ECO:0000256" key="7">
    <source>
        <dbReference type="SAM" id="MobiDB-lite"/>
    </source>
</evidence>
<keyword evidence="2" id="KW-0547">Nucleotide-binding</keyword>
<comment type="subunit">
    <text evidence="6">Component of the INO80 chromatin-remodeling complex.</text>
</comment>
<dbReference type="Pfam" id="PF00271">
    <property type="entry name" value="Helicase_C"/>
    <property type="match status" value="1"/>
</dbReference>
<comment type="function">
    <text evidence="6">ATPase component of the INO80 complex which remodels chromatin by shifting nucleosomes and is involved in DNA repair.</text>
</comment>
<dbReference type="AlphaFoldDB" id="A0A9K3GHJ5"/>
<dbReference type="GO" id="GO:0006338">
    <property type="term" value="P:chromatin remodeling"/>
    <property type="evidence" value="ECO:0007669"/>
    <property type="project" value="UniProtKB-UniRule"/>
</dbReference>
<dbReference type="Proteomes" id="UP000265618">
    <property type="component" value="Unassembled WGS sequence"/>
</dbReference>
<keyword evidence="6" id="KW-0234">DNA repair</keyword>
<comment type="subcellular location">
    <subcellularLocation>
        <location evidence="1 6">Nucleus</location>
    </subcellularLocation>
</comment>
<dbReference type="GO" id="GO:0006281">
    <property type="term" value="P:DNA repair"/>
    <property type="evidence" value="ECO:0007669"/>
    <property type="project" value="UniProtKB-UniRule"/>
</dbReference>
<comment type="catalytic activity">
    <reaction evidence="6">
        <text>ATP + H2O = ADP + phosphate + H(+)</text>
        <dbReference type="Rhea" id="RHEA:13065"/>
        <dbReference type="ChEBI" id="CHEBI:15377"/>
        <dbReference type="ChEBI" id="CHEBI:15378"/>
        <dbReference type="ChEBI" id="CHEBI:30616"/>
        <dbReference type="ChEBI" id="CHEBI:43474"/>
        <dbReference type="ChEBI" id="CHEBI:456216"/>
    </reaction>
</comment>
<feature type="region of interest" description="Disordered" evidence="7">
    <location>
        <begin position="622"/>
        <end position="683"/>
    </location>
</feature>
<dbReference type="SMART" id="SM00490">
    <property type="entry name" value="HELICc"/>
    <property type="match status" value="1"/>
</dbReference>
<comment type="caution">
    <text evidence="9">The sequence shown here is derived from an EMBL/GenBank/DDBJ whole genome shotgun (WGS) entry which is preliminary data.</text>
</comment>
<dbReference type="PANTHER" id="PTHR45685">
    <property type="entry name" value="HELICASE SRCAP-RELATED"/>
    <property type="match status" value="1"/>
</dbReference>
<evidence type="ECO:0000256" key="3">
    <source>
        <dbReference type="ARBA" id="ARBA00022801"/>
    </source>
</evidence>
<dbReference type="Pfam" id="PF00176">
    <property type="entry name" value="SNF2-rel_dom"/>
    <property type="match status" value="1"/>
</dbReference>
<proteinExistence type="inferred from homology"/>
<evidence type="ECO:0000256" key="6">
    <source>
        <dbReference type="RuleBase" id="RU368001"/>
    </source>
</evidence>
<gene>
    <name evidence="9" type="ORF">KIPB_004143</name>
</gene>
<dbReference type="EMBL" id="BDIP01000859">
    <property type="protein sequence ID" value="GIQ82917.1"/>
    <property type="molecule type" value="Genomic_DNA"/>
</dbReference>
<keyword evidence="6" id="KW-0227">DNA damage</keyword>
<keyword evidence="10" id="KW-1185">Reference proteome</keyword>
<feature type="domain" description="Helicase C-terminal" evidence="8">
    <location>
        <begin position="435"/>
        <end position="587"/>
    </location>
</feature>
<evidence type="ECO:0000256" key="1">
    <source>
        <dbReference type="ARBA" id="ARBA00004123"/>
    </source>
</evidence>
<evidence type="ECO:0000313" key="10">
    <source>
        <dbReference type="Proteomes" id="UP000265618"/>
    </source>
</evidence>
<dbReference type="GO" id="GO:0016887">
    <property type="term" value="F:ATP hydrolysis activity"/>
    <property type="evidence" value="ECO:0007669"/>
    <property type="project" value="TreeGrafter"/>
</dbReference>
<dbReference type="GO" id="GO:0005524">
    <property type="term" value="F:ATP binding"/>
    <property type="evidence" value="ECO:0007669"/>
    <property type="project" value="UniProtKB-UniRule"/>
</dbReference>
<dbReference type="InterPro" id="IPR001650">
    <property type="entry name" value="Helicase_C-like"/>
</dbReference>
<comment type="domain">
    <text evidence="6">The DBINO region is involved in binding to DNA.</text>
</comment>
<protein>
    <recommendedName>
        <fullName evidence="6">Chromatin-remodeling ATPase INO80</fullName>
        <ecNumber evidence="6">3.6.4.-</ecNumber>
    </recommendedName>
</protein>
<evidence type="ECO:0000313" key="9">
    <source>
        <dbReference type="EMBL" id="GIQ82917.1"/>
    </source>
</evidence>